<dbReference type="RefSeq" id="WP_086142380.1">
    <property type="nucleotide sequence ID" value="NZ_JAQTLA010000002.1"/>
</dbReference>
<dbReference type="EMBL" id="MIMV01000044">
    <property type="protein sequence ID" value="OTA92025.1"/>
    <property type="molecule type" value="Genomic_DNA"/>
</dbReference>
<comment type="caution">
    <text evidence="1">The sequence shown here is derived from an EMBL/GenBank/DDBJ whole genome shotgun (WGS) entry which is preliminary data.</text>
</comment>
<proteinExistence type="predicted"/>
<name>A0AAE5J9K9_LIMRT</name>
<protein>
    <submittedName>
        <fullName evidence="1">Uncharacterized protein</fullName>
    </submittedName>
</protein>
<reference evidence="1 2" key="1">
    <citation type="submission" date="2016-09" db="EMBL/GenBank/DDBJ databases">
        <title>Lactobacillus reuteri KLR3006, genome sequencing and assembly.</title>
        <authorList>
            <person name="Lee J.-Y."/>
            <person name="Kim E.B."/>
            <person name="Choi Y.-J."/>
        </authorList>
    </citation>
    <scope>NUCLEOTIDE SEQUENCE [LARGE SCALE GENOMIC DNA]</scope>
    <source>
        <strain evidence="1 2">KLR3006</strain>
    </source>
</reference>
<gene>
    <name evidence="1" type="ORF">BHL83_03280</name>
</gene>
<organism evidence="1 2">
    <name type="scientific">Limosilactobacillus reuteri</name>
    <name type="common">Lactobacillus reuteri</name>
    <dbReference type="NCBI Taxonomy" id="1598"/>
    <lineage>
        <taxon>Bacteria</taxon>
        <taxon>Bacillati</taxon>
        <taxon>Bacillota</taxon>
        <taxon>Bacilli</taxon>
        <taxon>Lactobacillales</taxon>
        <taxon>Lactobacillaceae</taxon>
        <taxon>Limosilactobacillus</taxon>
    </lineage>
</organism>
<accession>A0AAE5J9K9</accession>
<sequence>MNKTILKNKYKKYKMPKNMLFAIIDTTILSKDLSNTELGFYILLKAKAGRRVIDGNQLRLSTTVGKLTTQINWRLGTQPITKMIKKLQQLKLIEIERIHGKTMDIVFLDDEQSLLKNGYFKVYGHSIKAIMDSSNGKQTLNYLGFYAYFRSTIFEQTKTSSVYDKPLAYLVNACKTPESTVRLYLQWFRENEILANFFVRVMRTETNWYNKYIYADMHDCQKLVKYIDDGQYGSVITEVLE</sequence>
<dbReference type="Proteomes" id="UP000194219">
    <property type="component" value="Unassembled WGS sequence"/>
</dbReference>
<dbReference type="AlphaFoldDB" id="A0AAE5J9K9"/>
<evidence type="ECO:0000313" key="2">
    <source>
        <dbReference type="Proteomes" id="UP000194219"/>
    </source>
</evidence>
<evidence type="ECO:0000313" key="1">
    <source>
        <dbReference type="EMBL" id="OTA92025.1"/>
    </source>
</evidence>